<dbReference type="InterPro" id="IPR013083">
    <property type="entry name" value="Znf_RING/FYVE/PHD"/>
</dbReference>
<dbReference type="SUPFAM" id="SSF57850">
    <property type="entry name" value="RING/U-box"/>
    <property type="match status" value="1"/>
</dbReference>
<feature type="domain" description="U-box" evidence="7">
    <location>
        <begin position="149"/>
        <end position="223"/>
    </location>
</feature>
<dbReference type="PANTHER" id="PTHR23315">
    <property type="entry name" value="U BOX DOMAIN-CONTAINING"/>
    <property type="match status" value="1"/>
</dbReference>
<proteinExistence type="predicted"/>
<organism evidence="8 9">
    <name type="scientific">Tetrabaena socialis</name>
    <dbReference type="NCBI Taxonomy" id="47790"/>
    <lineage>
        <taxon>Eukaryota</taxon>
        <taxon>Viridiplantae</taxon>
        <taxon>Chlorophyta</taxon>
        <taxon>core chlorophytes</taxon>
        <taxon>Chlorophyceae</taxon>
        <taxon>CS clade</taxon>
        <taxon>Chlamydomonadales</taxon>
        <taxon>Tetrabaenaceae</taxon>
        <taxon>Tetrabaena</taxon>
    </lineage>
</organism>
<feature type="region of interest" description="Disordered" evidence="6">
    <location>
        <begin position="1"/>
        <end position="126"/>
    </location>
</feature>
<dbReference type="AlphaFoldDB" id="A0A2J7ZRW4"/>
<evidence type="ECO:0000313" key="8">
    <source>
        <dbReference type="EMBL" id="PNH03017.1"/>
    </source>
</evidence>
<dbReference type="GO" id="GO:0061630">
    <property type="term" value="F:ubiquitin protein ligase activity"/>
    <property type="evidence" value="ECO:0007669"/>
    <property type="project" value="UniProtKB-EC"/>
</dbReference>
<evidence type="ECO:0000256" key="5">
    <source>
        <dbReference type="ARBA" id="ARBA00022786"/>
    </source>
</evidence>
<name>A0A2J7ZRW4_9CHLO</name>
<dbReference type="InterPro" id="IPR003613">
    <property type="entry name" value="Ubox_domain"/>
</dbReference>
<dbReference type="EC" id="2.3.2.27" evidence="3"/>
<feature type="compositionally biased region" description="Low complexity" evidence="6">
    <location>
        <begin position="1"/>
        <end position="23"/>
    </location>
</feature>
<sequence>MARSKSGSSGGVQRRSSSGTAQARQRRSRSGGRAAGRRSSSGGGAAAAAEQQRRSSSGGGAAAAAEQQRRRSSGGGAAAAAGQQRQGPDAAATRRAGSSGGAAARGVGSVSSDDRPGPRGWRARAASLARCTRAAAAGSAGSQEEAKPTAPSSFYCPVSMELMADPVMVATGHTYDRQCIEKWLAQGNRTCPVTGMRLRHLELTPNYALRTAIQGEAGSTHPTVTRTSRATSSRCGPGRVRGGAAG</sequence>
<evidence type="ECO:0000256" key="2">
    <source>
        <dbReference type="ARBA" id="ARBA00004906"/>
    </source>
</evidence>
<evidence type="ECO:0000256" key="1">
    <source>
        <dbReference type="ARBA" id="ARBA00000900"/>
    </source>
</evidence>
<evidence type="ECO:0000256" key="3">
    <source>
        <dbReference type="ARBA" id="ARBA00012483"/>
    </source>
</evidence>
<dbReference type="SMART" id="SM00504">
    <property type="entry name" value="Ubox"/>
    <property type="match status" value="1"/>
</dbReference>
<evidence type="ECO:0000313" key="9">
    <source>
        <dbReference type="Proteomes" id="UP000236333"/>
    </source>
</evidence>
<comment type="pathway">
    <text evidence="2">Protein modification; protein ubiquitination.</text>
</comment>
<dbReference type="InterPro" id="IPR045210">
    <property type="entry name" value="RING-Ubox_PUB"/>
</dbReference>
<keyword evidence="5" id="KW-0833">Ubl conjugation pathway</keyword>
<feature type="compositionally biased region" description="Low complexity" evidence="6">
    <location>
        <begin position="225"/>
        <end position="234"/>
    </location>
</feature>
<evidence type="ECO:0000256" key="4">
    <source>
        <dbReference type="ARBA" id="ARBA00022679"/>
    </source>
</evidence>
<dbReference type="PROSITE" id="PS51698">
    <property type="entry name" value="U_BOX"/>
    <property type="match status" value="1"/>
</dbReference>
<dbReference type="Pfam" id="PF04564">
    <property type="entry name" value="U-box"/>
    <property type="match status" value="1"/>
</dbReference>
<keyword evidence="4" id="KW-0808">Transferase</keyword>
<keyword evidence="9" id="KW-1185">Reference proteome</keyword>
<dbReference type="UniPathway" id="UPA00143"/>
<dbReference type="GO" id="GO:0016567">
    <property type="term" value="P:protein ubiquitination"/>
    <property type="evidence" value="ECO:0007669"/>
    <property type="project" value="UniProtKB-UniPathway"/>
</dbReference>
<feature type="region of interest" description="Disordered" evidence="6">
    <location>
        <begin position="217"/>
        <end position="246"/>
    </location>
</feature>
<dbReference type="PANTHER" id="PTHR23315:SF7">
    <property type="entry name" value="U-BOX DOMAIN-CONTAINING PROTEIN 4"/>
    <property type="match status" value="1"/>
</dbReference>
<comment type="catalytic activity">
    <reaction evidence="1">
        <text>S-ubiquitinyl-[E2 ubiquitin-conjugating enzyme]-L-cysteine + [acceptor protein]-L-lysine = [E2 ubiquitin-conjugating enzyme]-L-cysteine + N(6)-ubiquitinyl-[acceptor protein]-L-lysine.</text>
        <dbReference type="EC" id="2.3.2.27"/>
    </reaction>
</comment>
<reference evidence="8 9" key="1">
    <citation type="journal article" date="2017" name="Mol. Biol. Evol.">
        <title>The 4-celled Tetrabaena socialis nuclear genome reveals the essential components for genetic control of cell number at the origin of multicellularity in the volvocine lineage.</title>
        <authorList>
            <person name="Featherston J."/>
            <person name="Arakaki Y."/>
            <person name="Hanschen E.R."/>
            <person name="Ferris P.J."/>
            <person name="Michod R.E."/>
            <person name="Olson B.J.S.C."/>
            <person name="Nozaki H."/>
            <person name="Durand P.M."/>
        </authorList>
    </citation>
    <scope>NUCLEOTIDE SEQUENCE [LARGE SCALE GENOMIC DNA]</scope>
    <source>
        <strain evidence="8 9">NIES-571</strain>
    </source>
</reference>
<dbReference type="Gene3D" id="3.30.40.10">
    <property type="entry name" value="Zinc/RING finger domain, C3HC4 (zinc finger)"/>
    <property type="match status" value="1"/>
</dbReference>
<feature type="compositionally biased region" description="Low complexity" evidence="6">
    <location>
        <begin position="78"/>
        <end position="111"/>
    </location>
</feature>
<protein>
    <recommendedName>
        <fullName evidence="3">RING-type E3 ubiquitin transferase</fullName>
        <ecNumber evidence="3">2.3.2.27</ecNumber>
    </recommendedName>
</protein>
<comment type="caution">
    <text evidence="8">The sequence shown here is derived from an EMBL/GenBank/DDBJ whole genome shotgun (WGS) entry which is preliminary data.</text>
</comment>
<dbReference type="CDD" id="cd16664">
    <property type="entry name" value="RING-Ubox_PUB"/>
    <property type="match status" value="1"/>
</dbReference>
<dbReference type="EMBL" id="PGGS01000561">
    <property type="protein sequence ID" value="PNH03017.1"/>
    <property type="molecule type" value="Genomic_DNA"/>
</dbReference>
<gene>
    <name evidence="8" type="ORF">TSOC_010959</name>
</gene>
<dbReference type="Proteomes" id="UP000236333">
    <property type="component" value="Unassembled WGS sequence"/>
</dbReference>
<evidence type="ECO:0000256" key="6">
    <source>
        <dbReference type="SAM" id="MobiDB-lite"/>
    </source>
</evidence>
<feature type="compositionally biased region" description="Low complexity" evidence="6">
    <location>
        <begin position="46"/>
        <end position="66"/>
    </location>
</feature>
<dbReference type="FunFam" id="3.30.40.10:FF:000442">
    <property type="entry name" value="RING-type E3 ubiquitin transferase"/>
    <property type="match status" value="1"/>
</dbReference>
<accession>A0A2J7ZRW4</accession>
<evidence type="ECO:0000259" key="7">
    <source>
        <dbReference type="PROSITE" id="PS51698"/>
    </source>
</evidence>
<dbReference type="OrthoDB" id="674604at2759"/>